<protein>
    <submittedName>
        <fullName evidence="18">Chemotactic transducer PctA</fullName>
    </submittedName>
</protein>
<keyword evidence="6 14" id="KW-0812">Transmembrane</keyword>
<dbReference type="SUPFAM" id="SSF103190">
    <property type="entry name" value="Sensory domain-like"/>
    <property type="match status" value="1"/>
</dbReference>
<feature type="domain" description="HAMP" evidence="17">
    <location>
        <begin position="298"/>
        <end position="352"/>
    </location>
</feature>
<organism evidence="18 19">
    <name type="scientific">Pseudomonas aeruginosa (strain UCBPP-PA14)</name>
    <dbReference type="NCBI Taxonomy" id="208963"/>
    <lineage>
        <taxon>Bacteria</taxon>
        <taxon>Pseudomonadati</taxon>
        <taxon>Pseudomonadota</taxon>
        <taxon>Gammaproteobacteria</taxon>
        <taxon>Pseudomonadales</taxon>
        <taxon>Pseudomonadaceae</taxon>
        <taxon>Pseudomonas</taxon>
    </lineage>
</organism>
<dbReference type="SUPFAM" id="SSF58104">
    <property type="entry name" value="Methyl-accepting chemotaxis protein (MCP) signaling domain"/>
    <property type="match status" value="1"/>
</dbReference>
<evidence type="ECO:0000256" key="6">
    <source>
        <dbReference type="ARBA" id="ARBA00022692"/>
    </source>
</evidence>
<dbReference type="PRINTS" id="PR00260">
    <property type="entry name" value="CHEMTRNSDUCR"/>
</dbReference>
<dbReference type="HOGENOM" id="CLU_000445_107_19_6"/>
<dbReference type="PROSITE" id="PS50192">
    <property type="entry name" value="T_SNARE"/>
    <property type="match status" value="1"/>
</dbReference>
<evidence type="ECO:0000256" key="7">
    <source>
        <dbReference type="ARBA" id="ARBA00022989"/>
    </source>
</evidence>
<dbReference type="AlphaFoldDB" id="A0A0H2ZG92"/>
<evidence type="ECO:0000313" key="19">
    <source>
        <dbReference type="Proteomes" id="UP000000653"/>
    </source>
</evidence>
<evidence type="ECO:0000256" key="12">
    <source>
        <dbReference type="PROSITE-ProRule" id="PRU00284"/>
    </source>
</evidence>
<dbReference type="FunFam" id="3.30.450.20:FF:000048">
    <property type="entry name" value="Methyl-accepting chemotaxis protein"/>
    <property type="match status" value="1"/>
</dbReference>
<evidence type="ECO:0000256" key="14">
    <source>
        <dbReference type="SAM" id="Phobius"/>
    </source>
</evidence>
<feature type="compositionally biased region" description="Basic and acidic residues" evidence="13">
    <location>
        <begin position="410"/>
        <end position="424"/>
    </location>
</feature>
<evidence type="ECO:0000256" key="5">
    <source>
        <dbReference type="ARBA" id="ARBA00022519"/>
    </source>
</evidence>
<dbReference type="FunFam" id="1.10.287.950:FF:000001">
    <property type="entry name" value="Methyl-accepting chemotaxis sensory transducer"/>
    <property type="match status" value="1"/>
</dbReference>
<keyword evidence="7 14" id="KW-1133">Transmembrane helix</keyword>
<dbReference type="InterPro" id="IPR033479">
    <property type="entry name" value="dCache_1"/>
</dbReference>
<dbReference type="BioCyc" id="PAER208963:G1G74-4721-MONOMER"/>
<evidence type="ECO:0000256" key="11">
    <source>
        <dbReference type="ARBA" id="ARBA00061895"/>
    </source>
</evidence>
<dbReference type="CDD" id="cd12912">
    <property type="entry name" value="PDC2_MCP_like"/>
    <property type="match status" value="1"/>
</dbReference>
<dbReference type="CDD" id="cd06225">
    <property type="entry name" value="HAMP"/>
    <property type="match status" value="1"/>
</dbReference>
<feature type="domain" description="Methyl-accepting transducer" evidence="15">
    <location>
        <begin position="357"/>
        <end position="593"/>
    </location>
</feature>
<evidence type="ECO:0000259" key="17">
    <source>
        <dbReference type="PROSITE" id="PS50885"/>
    </source>
</evidence>
<evidence type="ECO:0000313" key="18">
    <source>
        <dbReference type="EMBL" id="ABJ13579.1"/>
    </source>
</evidence>
<dbReference type="Gene3D" id="1.10.287.950">
    <property type="entry name" value="Methyl-accepting chemotaxis protein"/>
    <property type="match status" value="1"/>
</dbReference>
<evidence type="ECO:0000256" key="9">
    <source>
        <dbReference type="ARBA" id="ARBA00023224"/>
    </source>
</evidence>
<dbReference type="PROSITE" id="PS50885">
    <property type="entry name" value="HAMP"/>
    <property type="match status" value="1"/>
</dbReference>
<dbReference type="EMBL" id="CP000438">
    <property type="protein sequence ID" value="ABJ13579.1"/>
    <property type="molecule type" value="Genomic_DNA"/>
</dbReference>
<dbReference type="Pfam" id="PF02743">
    <property type="entry name" value="dCache_1"/>
    <property type="match status" value="1"/>
</dbReference>
<evidence type="ECO:0000259" key="16">
    <source>
        <dbReference type="PROSITE" id="PS50192"/>
    </source>
</evidence>
<comment type="similarity">
    <text evidence="10">Belongs to the methyl-accepting chemotaxis (MCP) protein family.</text>
</comment>
<dbReference type="SMART" id="SM00304">
    <property type="entry name" value="HAMP"/>
    <property type="match status" value="2"/>
</dbReference>
<evidence type="ECO:0000256" key="3">
    <source>
        <dbReference type="ARBA" id="ARBA00022481"/>
    </source>
</evidence>
<dbReference type="GO" id="GO:0005886">
    <property type="term" value="C:plasma membrane"/>
    <property type="evidence" value="ECO:0007669"/>
    <property type="project" value="UniProtKB-SubCell"/>
</dbReference>
<dbReference type="GO" id="GO:0016597">
    <property type="term" value="F:amino acid binding"/>
    <property type="evidence" value="ECO:0007669"/>
    <property type="project" value="UniProtKB-ARBA"/>
</dbReference>
<reference evidence="18 19" key="1">
    <citation type="journal article" date="2006" name="Genome Biol.">
        <title>Genomic analysis reveals that Pseudomonas aeruginosa virulence is combinatorial.</title>
        <authorList>
            <person name="Lee D.G."/>
            <person name="Urbach J.M."/>
            <person name="Wu G."/>
            <person name="Liberati N.T."/>
            <person name="Feinbaum R.L."/>
            <person name="Miyata S."/>
            <person name="Diggins L.T."/>
            <person name="He J."/>
            <person name="Saucier M."/>
            <person name="Deziel E."/>
            <person name="Friedman L."/>
            <person name="Li L."/>
            <person name="Grills G."/>
            <person name="Montgomery K."/>
            <person name="Kucherlapati R."/>
            <person name="Rahme L.G."/>
            <person name="Ausubel F.M."/>
        </authorList>
    </citation>
    <scope>NUCLEOTIDE SEQUENCE [LARGE SCALE GENOMIC DNA]</scope>
    <source>
        <strain evidence="18 19">UCBPP-PA14</strain>
    </source>
</reference>
<dbReference type="SMR" id="A0A0H2ZG92"/>
<keyword evidence="8 14" id="KW-0472">Membrane</keyword>
<dbReference type="PANTHER" id="PTHR32089">
    <property type="entry name" value="METHYL-ACCEPTING CHEMOTAXIS PROTEIN MCPB"/>
    <property type="match status" value="1"/>
</dbReference>
<dbReference type="Pfam" id="PF00015">
    <property type="entry name" value="MCPsignal"/>
    <property type="match status" value="1"/>
</dbReference>
<keyword evidence="3" id="KW-0488">Methylation</keyword>
<dbReference type="GO" id="GO:0006935">
    <property type="term" value="P:chemotaxis"/>
    <property type="evidence" value="ECO:0007669"/>
    <property type="project" value="UniProtKB-KW"/>
</dbReference>
<name>A0A0H2ZG92_PSEAB</name>
<dbReference type="PANTHER" id="PTHR32089:SF39">
    <property type="entry name" value="METHYL-ACCEPTING CHEMOTAXIS PROTEIN HLYB"/>
    <property type="match status" value="1"/>
</dbReference>
<dbReference type="InterPro" id="IPR003660">
    <property type="entry name" value="HAMP_dom"/>
</dbReference>
<dbReference type="InterPro" id="IPR004090">
    <property type="entry name" value="Chemotax_Me-accpt_rcpt"/>
</dbReference>
<accession>A0A0H2ZG92</accession>
<dbReference type="Proteomes" id="UP000000653">
    <property type="component" value="Chromosome"/>
</dbReference>
<dbReference type="Pfam" id="PF00672">
    <property type="entry name" value="HAMP"/>
    <property type="match status" value="1"/>
</dbReference>
<dbReference type="CDD" id="cd12913">
    <property type="entry name" value="PDC1_MCP_like"/>
    <property type="match status" value="1"/>
</dbReference>
<dbReference type="SMART" id="SM00283">
    <property type="entry name" value="MA"/>
    <property type="match status" value="1"/>
</dbReference>
<evidence type="ECO:0000256" key="1">
    <source>
        <dbReference type="ARBA" id="ARBA00004429"/>
    </source>
</evidence>
<evidence type="ECO:0000259" key="15">
    <source>
        <dbReference type="PROSITE" id="PS50111"/>
    </source>
</evidence>
<keyword evidence="9 12" id="KW-0807">Transducer</keyword>
<evidence type="ECO:0000256" key="13">
    <source>
        <dbReference type="SAM" id="MobiDB-lite"/>
    </source>
</evidence>
<sequence>MIKSLKFSHKILLAASLVVFAAFALFTLYNDYLQRNAIREDLESYLREMGDVTSSNIQNWLGGRLLLVEQTAQTLARDHSPEAVSALLEQPALTSTFSFTYLGQQDGVFTMRPDSPMPAGYDPRSRPWYKDAVAAGGLTLTEPYVDAATQELIITAATPVKAAGNTLGVVGGDLSLKTLVQIINSLDFSGMGYAFLVSGDGKILVHPDKEQVMKTLSEVYPQNTPKIATGFSEAELHGHTRILAFTPIKGLPSVTWYLALSIDKDKAYAMLSKFRVSAIAAALISIVAILVLLGLLIRLLMQPLHLMGRAMQDIAQGEGDLTKRLAVTSRDEFGVLGDAFNQFVERIHRSIREVAGTAHKLHDVSQLVVNASNSSMANSDEQSNRTNSVAAAINELGAAAQEIARNAADASHHASDANHQAEDGKQVVEQTIRAMNELSEKISASCANIEALNSRTVNIGQILEVIKGISEQTNLLALNAAIEAARAGEAGRGFAVVADEVRNLAHRAQESALQIQKMIEELQVGAREAVATMTESQRYSLESVEIANRAGESLGSVTRRIGEIDGMNQSVATATEEQTAVVDSLNMDITEINTLNQEGVENLQATLRACGELETQAGRLRQLVDSFKI</sequence>
<dbReference type="RefSeq" id="WP_011666750.1">
    <property type="nucleotide sequence ID" value="NC_008463.1"/>
</dbReference>
<evidence type="ECO:0000256" key="8">
    <source>
        <dbReference type="ARBA" id="ARBA00023136"/>
    </source>
</evidence>
<feature type="region of interest" description="Disordered" evidence="13">
    <location>
        <begin position="405"/>
        <end position="424"/>
    </location>
</feature>
<feature type="transmembrane region" description="Helical" evidence="14">
    <location>
        <begin position="12"/>
        <end position="29"/>
    </location>
</feature>
<comment type="subcellular location">
    <subcellularLocation>
        <location evidence="1">Cell inner membrane</location>
        <topology evidence="1">Multi-pass membrane protein</topology>
    </subcellularLocation>
</comment>
<gene>
    <name evidence="18" type="primary">pctA</name>
    <name evidence="18" type="ordered locus">PA14_56000</name>
</gene>
<keyword evidence="2" id="KW-1003">Cell membrane</keyword>
<evidence type="ECO:0000256" key="4">
    <source>
        <dbReference type="ARBA" id="ARBA00022500"/>
    </source>
</evidence>
<comment type="subunit">
    <text evidence="11">Monomer in the absence and presence of ligands.</text>
</comment>
<dbReference type="GO" id="GO:0007165">
    <property type="term" value="P:signal transduction"/>
    <property type="evidence" value="ECO:0007669"/>
    <property type="project" value="UniProtKB-KW"/>
</dbReference>
<dbReference type="GO" id="GO:0004888">
    <property type="term" value="F:transmembrane signaling receptor activity"/>
    <property type="evidence" value="ECO:0007669"/>
    <property type="project" value="InterPro"/>
</dbReference>
<evidence type="ECO:0000256" key="2">
    <source>
        <dbReference type="ARBA" id="ARBA00022475"/>
    </source>
</evidence>
<proteinExistence type="inferred from homology"/>
<dbReference type="KEGG" id="pau:PA14_56000"/>
<keyword evidence="5" id="KW-0997">Cell inner membrane</keyword>
<dbReference type="FunFam" id="3.30.450.20:FF:000132">
    <property type="entry name" value="Methyl-accepting chemotaxis protein PctA"/>
    <property type="match status" value="1"/>
</dbReference>
<feature type="transmembrane region" description="Helical" evidence="14">
    <location>
        <begin position="278"/>
        <end position="301"/>
    </location>
</feature>
<dbReference type="InterPro" id="IPR029151">
    <property type="entry name" value="Sensor-like_sf"/>
</dbReference>
<dbReference type="Gene3D" id="3.30.450.20">
    <property type="entry name" value="PAS domain"/>
    <property type="match status" value="2"/>
</dbReference>
<dbReference type="InterPro" id="IPR000727">
    <property type="entry name" value="T_SNARE_dom"/>
</dbReference>
<dbReference type="PROSITE" id="PS50111">
    <property type="entry name" value="CHEMOTAXIS_TRANSDUC_2"/>
    <property type="match status" value="1"/>
</dbReference>
<dbReference type="GO" id="GO:0043200">
    <property type="term" value="P:response to amino acid"/>
    <property type="evidence" value="ECO:0007669"/>
    <property type="project" value="UniProtKB-ARBA"/>
</dbReference>
<keyword evidence="4" id="KW-0145">Chemotaxis</keyword>
<dbReference type="CDD" id="cd11386">
    <property type="entry name" value="MCP_signal"/>
    <property type="match status" value="1"/>
</dbReference>
<evidence type="ECO:0000256" key="10">
    <source>
        <dbReference type="ARBA" id="ARBA00029447"/>
    </source>
</evidence>
<dbReference type="InterPro" id="IPR004089">
    <property type="entry name" value="MCPsignal_dom"/>
</dbReference>
<feature type="domain" description="T-SNARE coiled-coil homology" evidence="16">
    <location>
        <begin position="544"/>
        <end position="606"/>
    </location>
</feature>